<evidence type="ECO:0000256" key="13">
    <source>
        <dbReference type="SAM" id="MobiDB-lite"/>
    </source>
</evidence>
<accession>A0A078A0U1</accession>
<dbReference type="OMA" id="IFFESRQ"/>
<feature type="domain" description="Josephin" evidence="15">
    <location>
        <begin position="7"/>
        <end position="190"/>
    </location>
</feature>
<evidence type="ECO:0000256" key="11">
    <source>
        <dbReference type="PIRSR" id="PIRSR633865-1"/>
    </source>
</evidence>
<evidence type="ECO:0000256" key="12">
    <source>
        <dbReference type="PROSITE-ProRule" id="PRU00331"/>
    </source>
</evidence>
<evidence type="ECO:0000256" key="3">
    <source>
        <dbReference type="ARBA" id="ARBA00012759"/>
    </source>
</evidence>
<dbReference type="Gene3D" id="3.90.70.40">
    <property type="match status" value="1"/>
</dbReference>
<dbReference type="InterPro" id="IPR001012">
    <property type="entry name" value="UBX_dom"/>
</dbReference>
<organism evidence="16 17">
    <name type="scientific">Stylonychia lemnae</name>
    <name type="common">Ciliate</name>
    <dbReference type="NCBI Taxonomy" id="5949"/>
    <lineage>
        <taxon>Eukaryota</taxon>
        <taxon>Sar</taxon>
        <taxon>Alveolata</taxon>
        <taxon>Ciliophora</taxon>
        <taxon>Intramacronucleata</taxon>
        <taxon>Spirotrichea</taxon>
        <taxon>Stichotrichia</taxon>
        <taxon>Sporadotrichida</taxon>
        <taxon>Oxytrichidae</taxon>
        <taxon>Stylonychinae</taxon>
        <taxon>Stylonychia</taxon>
    </lineage>
</organism>
<feature type="active site" evidence="12">
    <location>
        <position position="126"/>
    </location>
</feature>
<dbReference type="OrthoDB" id="311415at2759"/>
<dbReference type="InterPro" id="IPR006155">
    <property type="entry name" value="Josephin"/>
</dbReference>
<name>A0A078A0U1_STYLE</name>
<dbReference type="Gene3D" id="3.10.20.90">
    <property type="entry name" value="Phosphatidylinositol 3-kinase Catalytic Subunit, Chain A, domain 1"/>
    <property type="match status" value="1"/>
</dbReference>
<dbReference type="Gene3D" id="1.10.287.10">
    <property type="entry name" value="S15/NS1, RNA-binding"/>
    <property type="match status" value="1"/>
</dbReference>
<keyword evidence="17" id="KW-1185">Reference proteome</keyword>
<feature type="active site" description="Proton acceptor" evidence="11">
    <location>
        <position position="126"/>
    </location>
</feature>
<keyword evidence="6 12" id="KW-0378">Hydrolase</keyword>
<keyword evidence="7" id="KW-0788">Thiol protease</keyword>
<keyword evidence="5" id="KW-0833">Ubl conjugation pathway</keyword>
<dbReference type="FunCoup" id="A0A078A0U1">
    <property type="interactions" value="41"/>
</dbReference>
<proteinExistence type="predicted"/>
<dbReference type="PANTHER" id="PTHR14159">
    <property type="entry name" value="ATAXIN-3-RELATED"/>
    <property type="match status" value="1"/>
</dbReference>
<evidence type="ECO:0000256" key="9">
    <source>
        <dbReference type="ARBA" id="ARBA00023163"/>
    </source>
</evidence>
<dbReference type="GO" id="GO:0005634">
    <property type="term" value="C:nucleus"/>
    <property type="evidence" value="ECO:0007669"/>
    <property type="project" value="UniProtKB-SubCell"/>
</dbReference>
<evidence type="ECO:0000256" key="5">
    <source>
        <dbReference type="ARBA" id="ARBA00022786"/>
    </source>
</evidence>
<dbReference type="GO" id="GO:0016579">
    <property type="term" value="P:protein deubiquitination"/>
    <property type="evidence" value="ECO:0007669"/>
    <property type="project" value="InterPro"/>
</dbReference>
<dbReference type="PANTHER" id="PTHR14159:SF0">
    <property type="entry name" value="ATAXIN-3-RELATED"/>
    <property type="match status" value="1"/>
</dbReference>
<dbReference type="PROSITE" id="PS50033">
    <property type="entry name" value="UBX"/>
    <property type="match status" value="1"/>
</dbReference>
<comment type="subcellular location">
    <subcellularLocation>
        <location evidence="2">Nucleus</location>
    </subcellularLocation>
</comment>
<dbReference type="PRINTS" id="PR01233">
    <property type="entry name" value="JOSEPHIN"/>
</dbReference>
<dbReference type="AlphaFoldDB" id="A0A078A0U1"/>
<evidence type="ECO:0000256" key="2">
    <source>
        <dbReference type="ARBA" id="ARBA00004123"/>
    </source>
</evidence>
<dbReference type="EC" id="3.4.19.12" evidence="3"/>
<dbReference type="Proteomes" id="UP000039865">
    <property type="component" value="Unassembled WGS sequence"/>
</dbReference>
<dbReference type="GO" id="GO:0006508">
    <property type="term" value="P:proteolysis"/>
    <property type="evidence" value="ECO:0007669"/>
    <property type="project" value="UniProtKB-KW"/>
</dbReference>
<feature type="region of interest" description="Disordered" evidence="13">
    <location>
        <begin position="213"/>
        <end position="265"/>
    </location>
</feature>
<comment type="catalytic activity">
    <reaction evidence="1">
        <text>Thiol-dependent hydrolysis of ester, thioester, amide, peptide and isopeptide bonds formed by the C-terminal Gly of ubiquitin (a 76-residue protein attached to proteins as an intracellular targeting signal).</text>
        <dbReference type="EC" id="3.4.19.12"/>
    </reaction>
</comment>
<gene>
    <name evidence="16" type="primary">Contig13025.g658</name>
    <name evidence="16" type="ORF">STYLEM_4467</name>
</gene>
<sequence length="369" mass="41627">MNNTEQKFIYFEKQGADMMCGVHCINSLLQGPYFDEVTMGEIALKLDQQERELLAVGGLSSKDYLKYMQEGSSNVANDGNFSMQTLSEALKGFGDYSATPVENPEIKKSIKDYGNEEAFICHSVDHWIAIRKVHNVWYNLNSTNMFPPGPQTISDFYLSAFLDSIKNSGYTIFVVRGVKPLPMPNKYQFSGQLRSNQHYVALHVIESYQKDNKNRKLNVSGQDERELEEALQRSLKDSYPKRDGKDDDDDDSAPSVGTILNGGKGKQAEEKKFEAFKGQGVSLGGQKEDVVMNEADAFMYEGFADDPELAEAIKQSMLEEEAKSIVIPEEPQDSDDPNSYTKLQLIMPDGKKLIRKFFFDNKIQVFSNL</sequence>
<evidence type="ECO:0000259" key="14">
    <source>
        <dbReference type="PROSITE" id="PS50033"/>
    </source>
</evidence>
<dbReference type="InParanoid" id="A0A078A0U1"/>
<dbReference type="Pfam" id="PF02099">
    <property type="entry name" value="Josephin"/>
    <property type="match status" value="1"/>
</dbReference>
<dbReference type="InterPro" id="IPR033865">
    <property type="entry name" value="Ataxin-3"/>
</dbReference>
<keyword evidence="4" id="KW-0645">Protease</keyword>
<protein>
    <recommendedName>
        <fullName evidence="3">ubiquitinyl hydrolase 1</fullName>
        <ecNumber evidence="3">3.4.19.12</ecNumber>
    </recommendedName>
</protein>
<evidence type="ECO:0000256" key="7">
    <source>
        <dbReference type="ARBA" id="ARBA00022807"/>
    </source>
</evidence>
<feature type="active site" description="Nucleophile" evidence="11">
    <location>
        <position position="20"/>
    </location>
</feature>
<dbReference type="MEROPS" id="C86.A01"/>
<evidence type="ECO:0000256" key="4">
    <source>
        <dbReference type="ARBA" id="ARBA00022670"/>
    </source>
</evidence>
<evidence type="ECO:0000259" key="15">
    <source>
        <dbReference type="PROSITE" id="PS50957"/>
    </source>
</evidence>
<dbReference type="PROSITE" id="PS50330">
    <property type="entry name" value="UIM"/>
    <property type="match status" value="1"/>
</dbReference>
<dbReference type="SMART" id="SM01246">
    <property type="entry name" value="Josephin"/>
    <property type="match status" value="1"/>
</dbReference>
<feature type="active site" evidence="12">
    <location>
        <position position="20"/>
    </location>
</feature>
<evidence type="ECO:0000256" key="10">
    <source>
        <dbReference type="ARBA" id="ARBA00023242"/>
    </source>
</evidence>
<reference evidence="16 17" key="1">
    <citation type="submission" date="2014-06" db="EMBL/GenBank/DDBJ databases">
        <authorList>
            <person name="Swart Estienne"/>
        </authorList>
    </citation>
    <scope>NUCLEOTIDE SEQUENCE [LARGE SCALE GENOMIC DNA]</scope>
    <source>
        <strain evidence="16 17">130c</strain>
    </source>
</reference>
<feature type="domain" description="UBX" evidence="14">
    <location>
        <begin position="336"/>
        <end position="369"/>
    </location>
</feature>
<dbReference type="EMBL" id="CCKQ01004327">
    <property type="protein sequence ID" value="CDW75477.1"/>
    <property type="molecule type" value="Genomic_DNA"/>
</dbReference>
<dbReference type="GO" id="GO:0004843">
    <property type="term" value="F:cysteine-type deubiquitinase activity"/>
    <property type="evidence" value="ECO:0007669"/>
    <property type="project" value="UniProtKB-EC"/>
</dbReference>
<keyword evidence="9" id="KW-0804">Transcription</keyword>
<keyword evidence="8" id="KW-0805">Transcription regulation</keyword>
<dbReference type="InterPro" id="IPR003903">
    <property type="entry name" value="UIM_dom"/>
</dbReference>
<feature type="active site" evidence="11 12">
    <location>
        <position position="141"/>
    </location>
</feature>
<keyword evidence="10" id="KW-0539">Nucleus</keyword>
<evidence type="ECO:0000256" key="6">
    <source>
        <dbReference type="ARBA" id="ARBA00022801"/>
    </source>
</evidence>
<feature type="compositionally biased region" description="Basic and acidic residues" evidence="13">
    <location>
        <begin position="222"/>
        <end position="245"/>
    </location>
</feature>
<evidence type="ECO:0000313" key="17">
    <source>
        <dbReference type="Proteomes" id="UP000039865"/>
    </source>
</evidence>
<dbReference type="PROSITE" id="PS50957">
    <property type="entry name" value="JOSEPHIN"/>
    <property type="match status" value="1"/>
</dbReference>
<evidence type="ECO:0000256" key="1">
    <source>
        <dbReference type="ARBA" id="ARBA00000707"/>
    </source>
</evidence>
<evidence type="ECO:0000256" key="8">
    <source>
        <dbReference type="ARBA" id="ARBA00023015"/>
    </source>
</evidence>
<evidence type="ECO:0000313" key="16">
    <source>
        <dbReference type="EMBL" id="CDW75477.1"/>
    </source>
</evidence>